<dbReference type="GO" id="GO:0043295">
    <property type="term" value="F:glutathione binding"/>
    <property type="evidence" value="ECO:0007669"/>
    <property type="project" value="TreeGrafter"/>
</dbReference>
<dbReference type="Proteomes" id="UP000190092">
    <property type="component" value="Unassembled WGS sequence"/>
</dbReference>
<sequence length="207" mass="22974">MTAIKIHGMQPSTFTRTVRMACHEKGIDYELIQTPPGDGVRALNPFGKIPAITHGDFVLYESAAILRYLDRSFAGPKLWPDEARAAALVDQWVAAISDSLLHSAQFYMATRFKLLTFPPGMAQKFFDRTREILPAFERQLGATRFLAGEGVSAADLSFAPIFAYFPDVPELKALADTMPNCQRWAGEIAQRSSFKMTEPAFKPQLAA</sequence>
<dbReference type="Gene3D" id="1.20.1050.10">
    <property type="match status" value="1"/>
</dbReference>
<dbReference type="EC" id="2.5.1.18" evidence="1"/>
<dbReference type="PANTHER" id="PTHR43900:SF3">
    <property type="entry name" value="GLUTATHIONE S-TRANSFERASE RHO"/>
    <property type="match status" value="1"/>
</dbReference>
<dbReference type="PROSITE" id="PS50404">
    <property type="entry name" value="GST_NTER"/>
    <property type="match status" value="1"/>
</dbReference>
<proteinExistence type="predicted"/>
<dbReference type="PANTHER" id="PTHR43900">
    <property type="entry name" value="GLUTATHIONE S-TRANSFERASE RHO"/>
    <property type="match status" value="1"/>
</dbReference>
<evidence type="ECO:0000256" key="1">
    <source>
        <dbReference type="ARBA" id="ARBA00012452"/>
    </source>
</evidence>
<dbReference type="SFLD" id="SFLDS00019">
    <property type="entry name" value="Glutathione_Transferase_(cytos"/>
    <property type="match status" value="1"/>
</dbReference>
<keyword evidence="2 5" id="KW-0808">Transferase</keyword>
<evidence type="ECO:0000313" key="6">
    <source>
        <dbReference type="Proteomes" id="UP000190092"/>
    </source>
</evidence>
<dbReference type="InterPro" id="IPR036249">
    <property type="entry name" value="Thioredoxin-like_sf"/>
</dbReference>
<dbReference type="InterPro" id="IPR040079">
    <property type="entry name" value="Glutathione_S-Trfase"/>
</dbReference>
<dbReference type="SUPFAM" id="SSF52833">
    <property type="entry name" value="Thioredoxin-like"/>
    <property type="match status" value="1"/>
</dbReference>
<dbReference type="OrthoDB" id="9797500at2"/>
<dbReference type="GO" id="GO:0004364">
    <property type="term" value="F:glutathione transferase activity"/>
    <property type="evidence" value="ECO:0007669"/>
    <property type="project" value="UniProtKB-EC"/>
</dbReference>
<evidence type="ECO:0000256" key="2">
    <source>
        <dbReference type="ARBA" id="ARBA00022679"/>
    </source>
</evidence>
<dbReference type="Pfam" id="PF13417">
    <property type="entry name" value="GST_N_3"/>
    <property type="match status" value="1"/>
</dbReference>
<accession>A0A1T4JVX8</accession>
<name>A0A1T4JVX8_9HYPH</name>
<dbReference type="InterPro" id="IPR010987">
    <property type="entry name" value="Glutathione-S-Trfase_C-like"/>
</dbReference>
<keyword evidence="6" id="KW-1185">Reference proteome</keyword>
<dbReference type="InterPro" id="IPR004045">
    <property type="entry name" value="Glutathione_S-Trfase_N"/>
</dbReference>
<evidence type="ECO:0000313" key="5">
    <source>
        <dbReference type="EMBL" id="SJZ34301.1"/>
    </source>
</evidence>
<dbReference type="GO" id="GO:0005737">
    <property type="term" value="C:cytoplasm"/>
    <property type="evidence" value="ECO:0007669"/>
    <property type="project" value="TreeGrafter"/>
</dbReference>
<dbReference type="Pfam" id="PF13410">
    <property type="entry name" value="GST_C_2"/>
    <property type="match status" value="1"/>
</dbReference>
<dbReference type="RefSeq" id="WP_085932247.1">
    <property type="nucleotide sequence ID" value="NZ_FUWJ01000001.1"/>
</dbReference>
<evidence type="ECO:0000259" key="4">
    <source>
        <dbReference type="PROSITE" id="PS50405"/>
    </source>
</evidence>
<dbReference type="SUPFAM" id="SSF47616">
    <property type="entry name" value="GST C-terminal domain-like"/>
    <property type="match status" value="1"/>
</dbReference>
<dbReference type="CDD" id="cd00299">
    <property type="entry name" value="GST_C_family"/>
    <property type="match status" value="1"/>
</dbReference>
<reference evidence="6" key="1">
    <citation type="submission" date="2017-02" db="EMBL/GenBank/DDBJ databases">
        <authorList>
            <person name="Varghese N."/>
            <person name="Submissions S."/>
        </authorList>
    </citation>
    <scope>NUCLEOTIDE SEQUENCE [LARGE SCALE GENOMIC DNA]</scope>
    <source>
        <strain evidence="6">ATCC 27094</strain>
    </source>
</reference>
<dbReference type="SFLD" id="SFLDG00358">
    <property type="entry name" value="Main_(cytGST)"/>
    <property type="match status" value="1"/>
</dbReference>
<feature type="domain" description="GST N-terminal" evidence="3">
    <location>
        <begin position="2"/>
        <end position="77"/>
    </location>
</feature>
<dbReference type="AlphaFoldDB" id="A0A1T4JVX8"/>
<dbReference type="EMBL" id="FUWJ01000001">
    <property type="protein sequence ID" value="SJZ34301.1"/>
    <property type="molecule type" value="Genomic_DNA"/>
</dbReference>
<dbReference type="Gene3D" id="3.40.30.10">
    <property type="entry name" value="Glutaredoxin"/>
    <property type="match status" value="1"/>
</dbReference>
<dbReference type="InterPro" id="IPR036282">
    <property type="entry name" value="Glutathione-S-Trfase_C_sf"/>
</dbReference>
<evidence type="ECO:0000259" key="3">
    <source>
        <dbReference type="PROSITE" id="PS50404"/>
    </source>
</evidence>
<dbReference type="STRING" id="225324.SAMN02745126_00518"/>
<protein>
    <recommendedName>
        <fullName evidence="1">glutathione transferase</fullName>
        <ecNumber evidence="1">2.5.1.18</ecNumber>
    </recommendedName>
</protein>
<dbReference type="PROSITE" id="PS50405">
    <property type="entry name" value="GST_CTER"/>
    <property type="match status" value="1"/>
</dbReference>
<organism evidence="5 6">
    <name type="scientific">Enhydrobacter aerosaccus</name>
    <dbReference type="NCBI Taxonomy" id="225324"/>
    <lineage>
        <taxon>Bacteria</taxon>
        <taxon>Pseudomonadati</taxon>
        <taxon>Pseudomonadota</taxon>
        <taxon>Alphaproteobacteria</taxon>
        <taxon>Hyphomicrobiales</taxon>
        <taxon>Enhydrobacter</taxon>
    </lineage>
</organism>
<feature type="domain" description="GST C-terminal" evidence="4">
    <location>
        <begin position="82"/>
        <end position="207"/>
    </location>
</feature>
<gene>
    <name evidence="5" type="ORF">SAMN02745126_00518</name>
</gene>